<feature type="domain" description="Peptidase M20 dimerisation" evidence="10">
    <location>
        <begin position="223"/>
        <end position="366"/>
    </location>
</feature>
<feature type="binding site" evidence="7">
    <location>
        <position position="330"/>
    </location>
    <ligand>
        <name>substrate</name>
        <note>ligand shared between homodimeric partners</note>
    </ligand>
</feature>
<keyword evidence="5" id="KW-0482">Metalloprotease</keyword>
<protein>
    <recommendedName>
        <fullName evidence="10">Peptidase M20 dimerisation domain-containing protein</fullName>
    </recommendedName>
</protein>
<keyword evidence="8" id="KW-0464">Manganese</keyword>
<feature type="active site" description="Proton acceptor" evidence="6">
    <location>
        <position position="166"/>
    </location>
</feature>
<evidence type="ECO:0000256" key="5">
    <source>
        <dbReference type="ARBA" id="ARBA00023049"/>
    </source>
</evidence>
<evidence type="ECO:0000256" key="7">
    <source>
        <dbReference type="PIRSR" id="PIRSR037242-2"/>
    </source>
</evidence>
<evidence type="ECO:0000256" key="2">
    <source>
        <dbReference type="ARBA" id="ARBA00022670"/>
    </source>
</evidence>
<feature type="binding site" description="in other chain" evidence="7">
    <location>
        <position position="417"/>
    </location>
    <ligand>
        <name>substrate</name>
        <note>ligand shared between homodimeric partners</note>
    </ligand>
</feature>
<dbReference type="InterPro" id="IPR002933">
    <property type="entry name" value="Peptidase_M20"/>
</dbReference>
<reference evidence="11" key="1">
    <citation type="submission" date="2021-03" db="EMBL/GenBank/DDBJ databases">
        <title>Comparative genomics and phylogenomic investigation of the class Geoglossomycetes provide insights into ecological specialization and systematics.</title>
        <authorList>
            <person name="Melie T."/>
            <person name="Pirro S."/>
            <person name="Miller A.N."/>
            <person name="Quandt A."/>
        </authorList>
    </citation>
    <scope>NUCLEOTIDE SEQUENCE</scope>
    <source>
        <strain evidence="11">CAQ_001_2017</strain>
    </source>
</reference>
<dbReference type="SUPFAM" id="SSF53187">
    <property type="entry name" value="Zn-dependent exopeptidases"/>
    <property type="match status" value="1"/>
</dbReference>
<dbReference type="PANTHER" id="PTHR43270:SF4">
    <property type="entry name" value="CARNOSINE DIPEPTIDASE 2, ISOFORM A"/>
    <property type="match status" value="1"/>
</dbReference>
<evidence type="ECO:0000313" key="11">
    <source>
        <dbReference type="EMBL" id="KAH0560014.1"/>
    </source>
</evidence>
<dbReference type="GO" id="GO:0046872">
    <property type="term" value="F:metal ion binding"/>
    <property type="evidence" value="ECO:0007669"/>
    <property type="project" value="UniProtKB-KW"/>
</dbReference>
<feature type="binding site" evidence="8">
    <location>
        <position position="98"/>
    </location>
    <ligand>
        <name>Mn(2+)</name>
        <dbReference type="ChEBI" id="CHEBI:29035"/>
        <label>2</label>
    </ligand>
</feature>
<evidence type="ECO:0000256" key="1">
    <source>
        <dbReference type="ARBA" id="ARBA00006247"/>
    </source>
</evidence>
<feature type="binding site" evidence="8">
    <location>
        <position position="167"/>
    </location>
    <ligand>
        <name>Mn(2+)</name>
        <dbReference type="ChEBI" id="CHEBI:29035"/>
        <label>1</label>
    </ligand>
</feature>
<feature type="binding site" evidence="8">
    <location>
        <position position="445"/>
    </location>
    <ligand>
        <name>Mn(2+)</name>
        <dbReference type="ChEBI" id="CHEBI:29035"/>
        <label>1</label>
    </ligand>
</feature>
<dbReference type="EMBL" id="JAGHQM010000469">
    <property type="protein sequence ID" value="KAH0560014.1"/>
    <property type="molecule type" value="Genomic_DNA"/>
</dbReference>
<feature type="site" description="Important for catalytic activity" evidence="9">
    <location>
        <position position="228"/>
    </location>
</feature>
<feature type="active site" evidence="6">
    <location>
        <position position="100"/>
    </location>
</feature>
<dbReference type="Pfam" id="PF01546">
    <property type="entry name" value="Peptidase_M20"/>
    <property type="match status" value="1"/>
</dbReference>
<dbReference type="PROSITE" id="PS00759">
    <property type="entry name" value="ARGE_DAPE_CPG2_2"/>
    <property type="match status" value="1"/>
</dbReference>
<sequence>MHTCTKANLPRVDALSEPFINRLRKAVAIPSISAEDERRQDVFKMGDFLASELEAVGAQVEKRYLGKQPHKEHLDLPPVILARYGNDSSKRTILVYGHYDVQPAKKEDGWATEPFELSIDEKGRMYGRGSTDDKGPVLGWLNVIEAHRIAGISFPVNLLMCFEGMEEYGSEGLDEFVREESRRYFAGIDAVCISDNYWLGTEKPCLTYGIRGCSYYSVCISGPSQDLHSGVFGGSAQEPMTDLVRVLGSLVDTHGVIQIPGLMDLVAPITDEEKAIYTDISFTMNNLYESLGSTTAIFDDKERTLMARWRYPSLSIHGIEGAFSSPGAKTVIPAKVIGKFSIRTVPDMEPDDVDKLVFKFLKDEFAKLGSKNTLEVSLQHSGKWWVADPKHWNYSAASKAAEHVWGVKPDLTREGGSIPITLTFEEATGKNVLLLPIGSSTDGAHSTNEKLDKKN</sequence>
<dbReference type="PIRSF" id="PIRSF037242">
    <property type="entry name" value="CNDP_dipeptidase"/>
    <property type="match status" value="1"/>
</dbReference>
<gene>
    <name evidence="11" type="ORF">GP486_003467</name>
</gene>
<name>A0A9P8LCV7_9PEZI</name>
<comment type="similarity">
    <text evidence="1">Belongs to the peptidase M20A family.</text>
</comment>
<dbReference type="Gene3D" id="3.40.630.10">
    <property type="entry name" value="Zn peptidases"/>
    <property type="match status" value="1"/>
</dbReference>
<evidence type="ECO:0000259" key="10">
    <source>
        <dbReference type="Pfam" id="PF07687"/>
    </source>
</evidence>
<feature type="binding site" evidence="7">
    <location>
        <position position="228"/>
    </location>
    <ligand>
        <name>substrate</name>
        <note>ligand shared between homodimeric partners</note>
    </ligand>
</feature>
<evidence type="ECO:0000256" key="6">
    <source>
        <dbReference type="PIRSR" id="PIRSR037242-1"/>
    </source>
</evidence>
<comment type="cofactor">
    <cofactor evidence="8">
        <name>Mn(2+)</name>
        <dbReference type="ChEBI" id="CHEBI:29035"/>
    </cofactor>
    <text evidence="8">Binds 2 manganese ions per subunit.</text>
</comment>
<dbReference type="Proteomes" id="UP000750711">
    <property type="component" value="Unassembled WGS sequence"/>
</dbReference>
<dbReference type="InterPro" id="IPR001261">
    <property type="entry name" value="ArgE/DapE_CS"/>
</dbReference>
<organism evidence="11 12">
    <name type="scientific">Trichoglossum hirsutum</name>
    <dbReference type="NCBI Taxonomy" id="265104"/>
    <lineage>
        <taxon>Eukaryota</taxon>
        <taxon>Fungi</taxon>
        <taxon>Dikarya</taxon>
        <taxon>Ascomycota</taxon>
        <taxon>Pezizomycotina</taxon>
        <taxon>Geoglossomycetes</taxon>
        <taxon>Geoglossales</taxon>
        <taxon>Geoglossaceae</taxon>
        <taxon>Trichoglossum</taxon>
    </lineage>
</organism>
<dbReference type="Gene3D" id="3.30.70.360">
    <property type="match status" value="1"/>
</dbReference>
<evidence type="ECO:0000256" key="3">
    <source>
        <dbReference type="ARBA" id="ARBA00022723"/>
    </source>
</evidence>
<dbReference type="CDD" id="cd05676">
    <property type="entry name" value="M20_dipept_like_CNDP"/>
    <property type="match status" value="1"/>
</dbReference>
<dbReference type="InterPro" id="IPR017153">
    <property type="entry name" value="CNDP/DUG1"/>
</dbReference>
<dbReference type="GO" id="GO:0070573">
    <property type="term" value="F:metallodipeptidase activity"/>
    <property type="evidence" value="ECO:0007669"/>
    <property type="project" value="InterPro"/>
</dbReference>
<dbReference type="PANTHER" id="PTHR43270">
    <property type="entry name" value="BETA-ALA-HIS DIPEPTIDASE"/>
    <property type="match status" value="1"/>
</dbReference>
<feature type="binding site" evidence="8">
    <location>
        <position position="195"/>
    </location>
    <ligand>
        <name>Mn(2+)</name>
        <dbReference type="ChEBI" id="CHEBI:29035"/>
        <label>2</label>
    </ligand>
</feature>
<dbReference type="GO" id="GO:0006508">
    <property type="term" value="P:proteolysis"/>
    <property type="evidence" value="ECO:0007669"/>
    <property type="project" value="UniProtKB-KW"/>
</dbReference>
<proteinExistence type="inferred from homology"/>
<keyword evidence="4" id="KW-0378">Hydrolase</keyword>
<comment type="caution">
    <text evidence="11">The sequence shown here is derived from an EMBL/GenBank/DDBJ whole genome shotgun (WGS) entry which is preliminary data.</text>
</comment>
<feature type="binding site" description="in other chain" evidence="7">
    <location>
        <position position="445"/>
    </location>
    <ligand>
        <name>substrate</name>
        <note>ligand shared between homodimeric partners</note>
    </ligand>
</feature>
<feature type="binding site" description="in other chain" evidence="7">
    <location>
        <position position="343"/>
    </location>
    <ligand>
        <name>substrate</name>
        <note>ligand shared between homodimeric partners</note>
    </ligand>
</feature>
<dbReference type="AlphaFoldDB" id="A0A9P8LCV7"/>
<keyword evidence="2" id="KW-0645">Protease</keyword>
<feature type="binding site" evidence="8">
    <location>
        <position position="132"/>
    </location>
    <ligand>
        <name>Mn(2+)</name>
        <dbReference type="ChEBI" id="CHEBI:29035"/>
        <label>2</label>
    </ligand>
</feature>
<dbReference type="InterPro" id="IPR011650">
    <property type="entry name" value="Peptidase_M20_dimer"/>
</dbReference>
<keyword evidence="3 8" id="KW-0479">Metal-binding</keyword>
<evidence type="ECO:0000313" key="12">
    <source>
        <dbReference type="Proteomes" id="UP000750711"/>
    </source>
</evidence>
<evidence type="ECO:0000256" key="4">
    <source>
        <dbReference type="ARBA" id="ARBA00022801"/>
    </source>
</evidence>
<feature type="binding site" description="in other chain" evidence="7">
    <location>
        <position position="195"/>
    </location>
    <ligand>
        <name>substrate</name>
        <note>ligand shared between homodimeric partners</note>
    </ligand>
</feature>
<dbReference type="Pfam" id="PF07687">
    <property type="entry name" value="M20_dimer"/>
    <property type="match status" value="1"/>
</dbReference>
<evidence type="ECO:0000256" key="8">
    <source>
        <dbReference type="PIRSR" id="PIRSR037242-3"/>
    </source>
</evidence>
<evidence type="ECO:0000256" key="9">
    <source>
        <dbReference type="PIRSR" id="PIRSR037242-4"/>
    </source>
</evidence>
<feature type="binding site" evidence="8">
    <location>
        <position position="132"/>
    </location>
    <ligand>
        <name>Mn(2+)</name>
        <dbReference type="ChEBI" id="CHEBI:29035"/>
        <label>1</label>
    </ligand>
</feature>
<accession>A0A9P8LCV7</accession>
<keyword evidence="12" id="KW-1185">Reference proteome</keyword>
<dbReference type="InterPro" id="IPR051458">
    <property type="entry name" value="Cyt/Met_Dipeptidase"/>
</dbReference>